<keyword evidence="3" id="KW-1185">Reference proteome</keyword>
<keyword evidence="1" id="KW-0472">Membrane</keyword>
<dbReference type="InterPro" id="IPR010718">
    <property type="entry name" value="DUF1294"/>
</dbReference>
<evidence type="ECO:0000313" key="2">
    <source>
        <dbReference type="EMBL" id="KAF0805875.1"/>
    </source>
</evidence>
<name>A0ABQ6Y8F8_9GAMM</name>
<comment type="caution">
    <text evidence="2">The sequence shown here is derived from an EMBL/GenBank/DDBJ whole genome shotgun (WGS) entry which is preliminary data.</text>
</comment>
<sequence>MNRFLPALLVVVAFFVGLAILAPESERRWFVGFYALMSVLSFSLYGLDKRASVRGGWRTPEARLHVVELLGGWPGALLAQRVFRHKTRKTSFQVVFYLVVAANLGALGWLLFADVGPGWPLLSGLGEGLRDGL</sequence>
<proteinExistence type="predicted"/>
<dbReference type="Pfam" id="PF06961">
    <property type="entry name" value="DUF1294"/>
    <property type="match status" value="1"/>
</dbReference>
<dbReference type="Proteomes" id="UP000771797">
    <property type="component" value="Unassembled WGS sequence"/>
</dbReference>
<accession>A0ABQ6Y8F8</accession>
<gene>
    <name evidence="2" type="ORF">A6D6_01931</name>
</gene>
<dbReference type="EMBL" id="AQPF01000012">
    <property type="protein sequence ID" value="KAF0805875.1"/>
    <property type="molecule type" value="Genomic_DNA"/>
</dbReference>
<reference evidence="2 3" key="1">
    <citation type="submission" date="2012-09" db="EMBL/GenBank/DDBJ databases">
        <title>Genome Sequence of alkane-degrading Bacterium Alcanivorax sp. 6-D-6.</title>
        <authorList>
            <person name="Lai Q."/>
            <person name="Shao Z."/>
        </authorList>
    </citation>
    <scope>NUCLEOTIDE SEQUENCE [LARGE SCALE GENOMIC DNA]</scope>
    <source>
        <strain evidence="2 3">6-D-6</strain>
    </source>
</reference>
<feature type="transmembrane region" description="Helical" evidence="1">
    <location>
        <begin position="29"/>
        <end position="47"/>
    </location>
</feature>
<evidence type="ECO:0000313" key="3">
    <source>
        <dbReference type="Proteomes" id="UP000771797"/>
    </source>
</evidence>
<protein>
    <submittedName>
        <fullName evidence="2">Uncharacterized protein</fullName>
    </submittedName>
</protein>
<feature type="transmembrane region" description="Helical" evidence="1">
    <location>
        <begin position="94"/>
        <end position="112"/>
    </location>
</feature>
<keyword evidence="1" id="KW-1133">Transmembrane helix</keyword>
<keyword evidence="1" id="KW-0812">Transmembrane</keyword>
<dbReference type="RefSeq" id="WP_236564062.1">
    <property type="nucleotide sequence ID" value="NZ_AQPF01000012.1"/>
</dbReference>
<organism evidence="2 3">
    <name type="scientific">Alcanivorax xiamenensis</name>
    <dbReference type="NCBI Taxonomy" id="1177156"/>
    <lineage>
        <taxon>Bacteria</taxon>
        <taxon>Pseudomonadati</taxon>
        <taxon>Pseudomonadota</taxon>
        <taxon>Gammaproteobacteria</taxon>
        <taxon>Oceanospirillales</taxon>
        <taxon>Alcanivoracaceae</taxon>
        <taxon>Alcanivorax</taxon>
    </lineage>
</organism>
<evidence type="ECO:0000256" key="1">
    <source>
        <dbReference type="SAM" id="Phobius"/>
    </source>
</evidence>